<dbReference type="EMBL" id="NHYD01003955">
    <property type="protein sequence ID" value="PPQ68536.1"/>
    <property type="molecule type" value="Genomic_DNA"/>
</dbReference>
<dbReference type="OrthoDB" id="5978656at2759"/>
<evidence type="ECO:0000259" key="2">
    <source>
        <dbReference type="Pfam" id="PF00266"/>
    </source>
</evidence>
<proteinExistence type="predicted"/>
<evidence type="ECO:0000313" key="4">
    <source>
        <dbReference type="Proteomes" id="UP000283269"/>
    </source>
</evidence>
<dbReference type="InterPro" id="IPR015424">
    <property type="entry name" value="PyrdxlP-dep_Trfase"/>
</dbReference>
<dbReference type="SUPFAM" id="SSF53383">
    <property type="entry name" value="PLP-dependent transferases"/>
    <property type="match status" value="1"/>
</dbReference>
<accession>A0A409VQR5</accession>
<protein>
    <recommendedName>
        <fullName evidence="2">Aminotransferase class V domain-containing protein</fullName>
    </recommendedName>
</protein>
<feature type="domain" description="Aminotransferase class V" evidence="2">
    <location>
        <begin position="65"/>
        <end position="223"/>
    </location>
</feature>
<evidence type="ECO:0000313" key="3">
    <source>
        <dbReference type="EMBL" id="PPQ68536.1"/>
    </source>
</evidence>
<gene>
    <name evidence="3" type="ORF">CVT25_005458</name>
</gene>
<dbReference type="AlphaFoldDB" id="A0A409VQR5"/>
<dbReference type="InterPro" id="IPR015422">
    <property type="entry name" value="PyrdxlP-dep_Trfase_small"/>
</dbReference>
<dbReference type="PANTHER" id="PTHR43092">
    <property type="entry name" value="L-CYSTEINE DESULFHYDRASE"/>
    <property type="match status" value="1"/>
</dbReference>
<reference evidence="3 4" key="1">
    <citation type="journal article" date="2018" name="Evol. Lett.">
        <title>Horizontal gene cluster transfer increased hallucinogenic mushroom diversity.</title>
        <authorList>
            <person name="Reynolds H.T."/>
            <person name="Vijayakumar V."/>
            <person name="Gluck-Thaler E."/>
            <person name="Korotkin H.B."/>
            <person name="Matheny P.B."/>
            <person name="Slot J.C."/>
        </authorList>
    </citation>
    <scope>NUCLEOTIDE SEQUENCE [LARGE SCALE GENOMIC DNA]</scope>
    <source>
        <strain evidence="3 4">2631</strain>
    </source>
</reference>
<dbReference type="InterPro" id="IPR015421">
    <property type="entry name" value="PyrdxlP-dep_Trfase_major"/>
</dbReference>
<comment type="caution">
    <text evidence="3">The sequence shown here is derived from an EMBL/GenBank/DDBJ whole genome shotgun (WGS) entry which is preliminary data.</text>
</comment>
<evidence type="ECO:0000256" key="1">
    <source>
        <dbReference type="ARBA" id="ARBA00022898"/>
    </source>
</evidence>
<dbReference type="InParanoid" id="A0A409VQR5"/>
<organism evidence="3 4">
    <name type="scientific">Psilocybe cyanescens</name>
    <dbReference type="NCBI Taxonomy" id="93625"/>
    <lineage>
        <taxon>Eukaryota</taxon>
        <taxon>Fungi</taxon>
        <taxon>Dikarya</taxon>
        <taxon>Basidiomycota</taxon>
        <taxon>Agaricomycotina</taxon>
        <taxon>Agaricomycetes</taxon>
        <taxon>Agaricomycetidae</taxon>
        <taxon>Agaricales</taxon>
        <taxon>Agaricineae</taxon>
        <taxon>Strophariaceae</taxon>
        <taxon>Psilocybe</taxon>
    </lineage>
</organism>
<dbReference type="Proteomes" id="UP000283269">
    <property type="component" value="Unassembled WGS sequence"/>
</dbReference>
<dbReference type="PANTHER" id="PTHR43092:SF2">
    <property type="entry name" value="HERCYNYLCYSTEINE SULFOXIDE LYASE"/>
    <property type="match status" value="1"/>
</dbReference>
<name>A0A409VQR5_PSICY</name>
<dbReference type="Pfam" id="PF00266">
    <property type="entry name" value="Aminotran_5"/>
    <property type="match status" value="1"/>
</dbReference>
<sequence>MCPPSNFFTFSPPQFGKDARKLFFLEEGFVNLNHGSFGALPIPVQDGCLEITKEIERNPDVFMRQKLLERVDSARELVAPMLGADPNTCVFIPNISTGINTVLNNFQWSAQDTIVYTDSVFDSVLLSINRVQAPQKSVFKLPYPLSHVVILEEFRKHLRSVKLGGGKVLAIFETMMPLPGIILPWKEMVQICREEAVWSVVDGAHSIGHELDLDLTSADPDFWMTYSCRTVANGFSQRKGALCSMFLYGNNFHIFVLTCNPRNQGMIASTITPPLIYPTPGKKPSSFVSKFYSLNMVSRIPSCFDTLLTHMMIIALAFRDRIGGEKKINSYCHELAVSGGRCVAAILNTEVMDSDVTPGELTGNMINVALPLHQSIKPSGEIYLSYQNTLLTTYKIFAPIFHYRAKWWVRVSAQIYNDVRSYSVVLRVKFTSCFRLTTLQS</sequence>
<keyword evidence="4" id="KW-1185">Reference proteome</keyword>
<dbReference type="Gene3D" id="3.40.640.10">
    <property type="entry name" value="Type I PLP-dependent aspartate aminotransferase-like (Major domain)"/>
    <property type="match status" value="1"/>
</dbReference>
<keyword evidence="1" id="KW-0663">Pyridoxal phosphate</keyword>
<dbReference type="STRING" id="93625.A0A409VQR5"/>
<dbReference type="FunCoup" id="A0A409VQR5">
    <property type="interactions" value="15"/>
</dbReference>
<dbReference type="Gene3D" id="3.90.1150.10">
    <property type="entry name" value="Aspartate Aminotransferase, domain 1"/>
    <property type="match status" value="1"/>
</dbReference>
<dbReference type="InterPro" id="IPR000192">
    <property type="entry name" value="Aminotrans_V_dom"/>
</dbReference>